<evidence type="ECO:0000313" key="1">
    <source>
        <dbReference type="EMBL" id="MBA2225868.1"/>
    </source>
</evidence>
<dbReference type="Proteomes" id="UP000542342">
    <property type="component" value="Unassembled WGS sequence"/>
</dbReference>
<reference evidence="1 2" key="1">
    <citation type="submission" date="2020-07" db="EMBL/GenBank/DDBJ databases">
        <title>Thermogemmata thermophila gen. nov., sp. nov., a novel moderate thermophilic planctomycete from a Kamchatka hot spring.</title>
        <authorList>
            <person name="Elcheninov A.G."/>
            <person name="Podosokorskaya O.A."/>
            <person name="Kovaleva O.L."/>
            <person name="Novikov A."/>
            <person name="Bonch-Osmolovskaya E.A."/>
            <person name="Toshchakov S.V."/>
            <person name="Kublanov I.V."/>
        </authorList>
    </citation>
    <scope>NUCLEOTIDE SEQUENCE [LARGE SCALE GENOMIC DNA]</scope>
    <source>
        <strain evidence="1 2">2918</strain>
    </source>
</reference>
<organism evidence="1 2">
    <name type="scientific">Thermogemmata fonticola</name>
    <dbReference type="NCBI Taxonomy" id="2755323"/>
    <lineage>
        <taxon>Bacteria</taxon>
        <taxon>Pseudomonadati</taxon>
        <taxon>Planctomycetota</taxon>
        <taxon>Planctomycetia</taxon>
        <taxon>Gemmatales</taxon>
        <taxon>Gemmataceae</taxon>
        <taxon>Thermogemmata</taxon>
    </lineage>
</organism>
<protein>
    <submittedName>
        <fullName evidence="1">Uncharacterized protein</fullName>
    </submittedName>
</protein>
<comment type="caution">
    <text evidence="1">The sequence shown here is derived from an EMBL/GenBank/DDBJ whole genome shotgun (WGS) entry which is preliminary data.</text>
</comment>
<proteinExistence type="predicted"/>
<dbReference type="RefSeq" id="WP_194537302.1">
    <property type="nucleotide sequence ID" value="NZ_JACEFB010000003.1"/>
</dbReference>
<gene>
    <name evidence="1" type="ORF">H0921_06785</name>
</gene>
<evidence type="ECO:0000313" key="2">
    <source>
        <dbReference type="Proteomes" id="UP000542342"/>
    </source>
</evidence>
<dbReference type="EMBL" id="JACEFB010000003">
    <property type="protein sequence ID" value="MBA2225868.1"/>
    <property type="molecule type" value="Genomic_DNA"/>
</dbReference>
<dbReference type="AlphaFoldDB" id="A0A7V8VD44"/>
<name>A0A7V8VD44_9BACT</name>
<accession>A0A7V8VD44</accession>
<keyword evidence="2" id="KW-1185">Reference proteome</keyword>
<sequence>MAVTPEASIEGEYLIFRVRKDKMTERALWIKLRNSPSQPLPQGRFVYGPQGAIGEGLAGVVPEIMLELPGQPLHLYPSGQYAMTLQLEPRQKGQVRGHVHVSLADAQQSFLAGAFTALAPRQPTEPPGVEDVPLINGTVTVRNASPGAVLMTGYAAHPSGDNFPLGAVEIELGASAEPLRWEQRDYDQPRVTSLIAGDVSKTPSRFEHSRLTPGRYIVFARLKNGPAVWQWVEVGEQTTRKVELVLDAQHTGGLEVTAPVGALGKVHLAPADPQRPNLEEPLLLGLALQLGLEQELVLRKALFKNLGPGTYVVRIGGEVRTVEIVAGKTVELDFDRR</sequence>